<comment type="caution">
    <text evidence="2">The sequence shown here is derived from an EMBL/GenBank/DDBJ whole genome shotgun (WGS) entry which is preliminary data.</text>
</comment>
<dbReference type="AlphaFoldDB" id="A0A8H6HX10"/>
<feature type="signal peptide" evidence="1">
    <location>
        <begin position="1"/>
        <end position="30"/>
    </location>
</feature>
<keyword evidence="3" id="KW-1185">Reference proteome</keyword>
<reference evidence="2 3" key="1">
    <citation type="submission" date="2020-07" db="EMBL/GenBank/DDBJ databases">
        <title>Comparative genomics of pyrophilous fungi reveals a link between fire events and developmental genes.</title>
        <authorList>
            <consortium name="DOE Joint Genome Institute"/>
            <person name="Steindorff A.S."/>
            <person name="Carver A."/>
            <person name="Calhoun S."/>
            <person name="Stillman K."/>
            <person name="Liu H."/>
            <person name="Lipzen A."/>
            <person name="Pangilinan J."/>
            <person name="Labutti K."/>
            <person name="Bruns T.D."/>
            <person name="Grigoriev I.V."/>
        </authorList>
    </citation>
    <scope>NUCLEOTIDE SEQUENCE [LARGE SCALE GENOMIC DNA]</scope>
    <source>
        <strain evidence="2 3">CBS 144469</strain>
    </source>
</reference>
<keyword evidence="1" id="KW-0732">Signal</keyword>
<evidence type="ECO:0000256" key="1">
    <source>
        <dbReference type="SAM" id="SignalP"/>
    </source>
</evidence>
<proteinExistence type="predicted"/>
<feature type="chain" id="PRO_5034996015" evidence="1">
    <location>
        <begin position="31"/>
        <end position="97"/>
    </location>
</feature>
<sequence length="97" mass="10164">MRLRVAATLSNILSASLILQCASCIAQASAGPIPQGPDESTRSDGTFVTTLPSQADSIGMTVSRSNNPALMNSMKRSLAVTDIEAGHREGALEDLNY</sequence>
<protein>
    <submittedName>
        <fullName evidence="2">Uncharacterized protein</fullName>
    </submittedName>
</protein>
<organism evidence="2 3">
    <name type="scientific">Ephemerocybe angulata</name>
    <dbReference type="NCBI Taxonomy" id="980116"/>
    <lineage>
        <taxon>Eukaryota</taxon>
        <taxon>Fungi</taxon>
        <taxon>Dikarya</taxon>
        <taxon>Basidiomycota</taxon>
        <taxon>Agaricomycotina</taxon>
        <taxon>Agaricomycetes</taxon>
        <taxon>Agaricomycetidae</taxon>
        <taxon>Agaricales</taxon>
        <taxon>Agaricineae</taxon>
        <taxon>Psathyrellaceae</taxon>
        <taxon>Ephemerocybe</taxon>
    </lineage>
</organism>
<evidence type="ECO:0000313" key="3">
    <source>
        <dbReference type="Proteomes" id="UP000521943"/>
    </source>
</evidence>
<dbReference type="EMBL" id="JACGCI010000037">
    <property type="protein sequence ID" value="KAF6753867.1"/>
    <property type="molecule type" value="Genomic_DNA"/>
</dbReference>
<accession>A0A8H6HX10</accession>
<evidence type="ECO:0000313" key="2">
    <source>
        <dbReference type="EMBL" id="KAF6753867.1"/>
    </source>
</evidence>
<gene>
    <name evidence="2" type="ORF">DFP72DRAFT_900709</name>
</gene>
<dbReference type="Proteomes" id="UP000521943">
    <property type="component" value="Unassembled WGS sequence"/>
</dbReference>
<name>A0A8H6HX10_9AGAR</name>